<gene>
    <name evidence="1" type="ORF">NB231_03385</name>
</gene>
<accession>A4BRB8</accession>
<dbReference type="Proteomes" id="UP000003374">
    <property type="component" value="Unassembled WGS sequence"/>
</dbReference>
<dbReference type="AlphaFoldDB" id="A4BRB8"/>
<reference evidence="1 2" key="1">
    <citation type="submission" date="2006-02" db="EMBL/GenBank/DDBJ databases">
        <authorList>
            <person name="Waterbury J."/>
            <person name="Ferriera S."/>
            <person name="Johnson J."/>
            <person name="Kravitz S."/>
            <person name="Halpern A."/>
            <person name="Remington K."/>
            <person name="Beeson K."/>
            <person name="Tran B."/>
            <person name="Rogers Y.-H."/>
            <person name="Friedman R."/>
            <person name="Venter J.C."/>
        </authorList>
    </citation>
    <scope>NUCLEOTIDE SEQUENCE [LARGE SCALE GENOMIC DNA]</scope>
    <source>
        <strain evidence="1 2">Nb-231</strain>
    </source>
</reference>
<comment type="caution">
    <text evidence="1">The sequence shown here is derived from an EMBL/GenBank/DDBJ whole genome shotgun (WGS) entry which is preliminary data.</text>
</comment>
<keyword evidence="2" id="KW-1185">Reference proteome</keyword>
<dbReference type="EMBL" id="AAOF01000006">
    <property type="protein sequence ID" value="EAR21740.1"/>
    <property type="molecule type" value="Genomic_DNA"/>
</dbReference>
<proteinExistence type="predicted"/>
<dbReference type="HOGENOM" id="CLU_3424844_0_0_6"/>
<evidence type="ECO:0000313" key="2">
    <source>
        <dbReference type="Proteomes" id="UP000003374"/>
    </source>
</evidence>
<protein>
    <submittedName>
        <fullName evidence="1">Uncharacterized protein</fullName>
    </submittedName>
</protein>
<name>A4BRB8_9GAMM</name>
<sequence length="22" mass="2798">MRRIIDYCRRRGTRLVFGEMLR</sequence>
<dbReference type="STRING" id="314278.NB231_03385"/>
<organism evidence="1 2">
    <name type="scientific">Nitrococcus mobilis Nb-231</name>
    <dbReference type="NCBI Taxonomy" id="314278"/>
    <lineage>
        <taxon>Bacteria</taxon>
        <taxon>Pseudomonadati</taxon>
        <taxon>Pseudomonadota</taxon>
        <taxon>Gammaproteobacteria</taxon>
        <taxon>Chromatiales</taxon>
        <taxon>Ectothiorhodospiraceae</taxon>
        <taxon>Nitrococcus</taxon>
    </lineage>
</organism>
<evidence type="ECO:0000313" key="1">
    <source>
        <dbReference type="EMBL" id="EAR21740.1"/>
    </source>
</evidence>